<evidence type="ECO:0000256" key="5">
    <source>
        <dbReference type="PROSITE-ProRule" id="PRU00181"/>
    </source>
</evidence>
<keyword evidence="2 5" id="KW-0396">Initiation factor</keyword>
<proteinExistence type="inferred from homology"/>
<dbReference type="InterPro" id="IPR004368">
    <property type="entry name" value="TIF_IF1"/>
</dbReference>
<protein>
    <recommendedName>
        <fullName evidence="4">Translation initiation factor IF-1</fullName>
    </recommendedName>
</protein>
<dbReference type="EMBL" id="MHTL01000010">
    <property type="protein sequence ID" value="OHA60739.1"/>
    <property type="molecule type" value="Genomic_DNA"/>
</dbReference>
<organism evidence="7 8">
    <name type="scientific">Candidatus Vogelbacteria bacterium RIFOXYD1_FULL_51_18</name>
    <dbReference type="NCBI Taxonomy" id="1802440"/>
    <lineage>
        <taxon>Bacteria</taxon>
        <taxon>Candidatus Vogeliibacteriota</taxon>
    </lineage>
</organism>
<evidence type="ECO:0000313" key="8">
    <source>
        <dbReference type="Proteomes" id="UP000177090"/>
    </source>
</evidence>
<accession>A0A1G2QKW3</accession>
<dbReference type="NCBIfam" id="TIGR00008">
    <property type="entry name" value="infA"/>
    <property type="match status" value="1"/>
</dbReference>
<feature type="domain" description="S1-like" evidence="6">
    <location>
        <begin position="1"/>
        <end position="74"/>
    </location>
</feature>
<dbReference type="GO" id="GO:0003723">
    <property type="term" value="F:RNA binding"/>
    <property type="evidence" value="ECO:0007669"/>
    <property type="project" value="InterPro"/>
</dbReference>
<gene>
    <name evidence="7" type="ORF">A2569_00465</name>
</gene>
<comment type="similarity">
    <text evidence="1">Belongs to the IF-1 family.</text>
</comment>
<comment type="caution">
    <text evidence="7">The sequence shown here is derived from an EMBL/GenBank/DDBJ whole genome shotgun (WGS) entry which is preliminary data.</text>
</comment>
<evidence type="ECO:0000313" key="7">
    <source>
        <dbReference type="EMBL" id="OHA60739.1"/>
    </source>
</evidence>
<dbReference type="PANTHER" id="PTHR33370">
    <property type="entry name" value="TRANSLATION INITIATION FACTOR IF-1, CHLOROPLASTIC"/>
    <property type="match status" value="1"/>
</dbReference>
<dbReference type="Gene3D" id="2.40.50.140">
    <property type="entry name" value="Nucleic acid-binding proteins"/>
    <property type="match status" value="1"/>
</dbReference>
<reference evidence="7 8" key="1">
    <citation type="journal article" date="2016" name="Nat. Commun.">
        <title>Thousands of microbial genomes shed light on interconnected biogeochemical processes in an aquifer system.</title>
        <authorList>
            <person name="Anantharaman K."/>
            <person name="Brown C.T."/>
            <person name="Hug L.A."/>
            <person name="Sharon I."/>
            <person name="Castelle C.J."/>
            <person name="Probst A.J."/>
            <person name="Thomas B.C."/>
            <person name="Singh A."/>
            <person name="Wilkins M.J."/>
            <person name="Karaoz U."/>
            <person name="Brodie E.L."/>
            <person name="Williams K.H."/>
            <person name="Hubbard S.S."/>
            <person name="Banfield J.F."/>
        </authorList>
    </citation>
    <scope>NUCLEOTIDE SEQUENCE [LARGE SCALE GENOMIC DNA]</scope>
</reference>
<dbReference type="InterPro" id="IPR006196">
    <property type="entry name" value="RNA-binding_domain_S1_IF1"/>
</dbReference>
<dbReference type="STRING" id="1802440.A2569_00465"/>
<evidence type="ECO:0000256" key="1">
    <source>
        <dbReference type="ARBA" id="ARBA00010939"/>
    </source>
</evidence>
<dbReference type="Proteomes" id="UP000177090">
    <property type="component" value="Unassembled WGS sequence"/>
</dbReference>
<evidence type="ECO:0000256" key="2">
    <source>
        <dbReference type="ARBA" id="ARBA00022540"/>
    </source>
</evidence>
<dbReference type="SUPFAM" id="SSF50249">
    <property type="entry name" value="Nucleic acid-binding proteins"/>
    <property type="match status" value="1"/>
</dbReference>
<dbReference type="AlphaFoldDB" id="A0A1G2QKW3"/>
<dbReference type="GO" id="GO:0003743">
    <property type="term" value="F:translation initiation factor activity"/>
    <property type="evidence" value="ECO:0007669"/>
    <property type="project" value="UniProtKB-UniRule"/>
</dbReference>
<dbReference type="GO" id="GO:0005829">
    <property type="term" value="C:cytosol"/>
    <property type="evidence" value="ECO:0007669"/>
    <property type="project" value="TreeGrafter"/>
</dbReference>
<keyword evidence="3 5" id="KW-0648">Protein biosynthesis</keyword>
<dbReference type="PROSITE" id="PS50832">
    <property type="entry name" value="S1_IF1_TYPE"/>
    <property type="match status" value="1"/>
</dbReference>
<dbReference type="GO" id="GO:0043022">
    <property type="term" value="F:ribosome binding"/>
    <property type="evidence" value="ECO:0007669"/>
    <property type="project" value="TreeGrafter"/>
</dbReference>
<evidence type="ECO:0000256" key="3">
    <source>
        <dbReference type="ARBA" id="ARBA00022917"/>
    </source>
</evidence>
<name>A0A1G2QKW3_9BACT</name>
<dbReference type="PANTHER" id="PTHR33370:SF1">
    <property type="entry name" value="TRANSLATION INITIATION FACTOR IF-1, CHLOROPLASTIC"/>
    <property type="match status" value="1"/>
</dbReference>
<sequence length="74" mass="8311">MNEERNNGATVAGTVLEALPNTIFRVQLEGEGGKEVLAYLSGRMRINRIRVLIGDRVEVLLDPYGEKGRITRRQ</sequence>
<dbReference type="InterPro" id="IPR012340">
    <property type="entry name" value="NA-bd_OB-fold"/>
</dbReference>
<dbReference type="Pfam" id="PF01176">
    <property type="entry name" value="eIF-1a"/>
    <property type="match status" value="1"/>
</dbReference>
<evidence type="ECO:0000259" key="6">
    <source>
        <dbReference type="PROSITE" id="PS50832"/>
    </source>
</evidence>
<evidence type="ECO:0000256" key="4">
    <source>
        <dbReference type="NCBIfam" id="TIGR00008"/>
    </source>
</evidence>